<dbReference type="NCBIfam" id="TIGR01716">
    <property type="entry name" value="RGG_Cterm"/>
    <property type="match status" value="1"/>
</dbReference>
<dbReference type="GO" id="GO:0003677">
    <property type="term" value="F:DNA binding"/>
    <property type="evidence" value="ECO:0007669"/>
    <property type="project" value="InterPro"/>
</dbReference>
<dbReference type="InterPro" id="IPR010057">
    <property type="entry name" value="Transcription_activator_Rgg_C"/>
</dbReference>
<evidence type="ECO:0000313" key="3">
    <source>
        <dbReference type="Proteomes" id="UP000051966"/>
    </source>
</evidence>
<proteinExistence type="predicted"/>
<comment type="caution">
    <text evidence="2">The sequence shown here is derived from an EMBL/GenBank/DDBJ whole genome shotgun (WGS) entry which is preliminary data.</text>
</comment>
<dbReference type="PANTHER" id="PTHR37038">
    <property type="entry name" value="TRANSCRIPTIONAL REGULATOR-RELATED"/>
    <property type="match status" value="1"/>
</dbReference>
<dbReference type="SUPFAM" id="SSF47413">
    <property type="entry name" value="lambda repressor-like DNA-binding domains"/>
    <property type="match status" value="1"/>
</dbReference>
<dbReference type="Pfam" id="PF21259">
    <property type="entry name" value="Rgg_C"/>
    <property type="match status" value="1"/>
</dbReference>
<dbReference type="InterPro" id="IPR053163">
    <property type="entry name" value="HTH-type_regulator_Rgg"/>
</dbReference>
<dbReference type="InterPro" id="IPR011990">
    <property type="entry name" value="TPR-like_helical_dom_sf"/>
</dbReference>
<dbReference type="Gene3D" id="1.25.40.10">
    <property type="entry name" value="Tetratricopeptide repeat domain"/>
    <property type="match status" value="1"/>
</dbReference>
<reference evidence="2 3" key="1">
    <citation type="journal article" date="2015" name="Genome Announc.">
        <title>Expanding the biotechnology potential of lactobacilli through comparative genomics of 213 strains and associated genera.</title>
        <authorList>
            <person name="Sun Z."/>
            <person name="Harris H.M."/>
            <person name="McCann A."/>
            <person name="Guo C."/>
            <person name="Argimon S."/>
            <person name="Zhang W."/>
            <person name="Yang X."/>
            <person name="Jeffery I.B."/>
            <person name="Cooney J.C."/>
            <person name="Kagawa T.F."/>
            <person name="Liu W."/>
            <person name="Song Y."/>
            <person name="Salvetti E."/>
            <person name="Wrobel A."/>
            <person name="Rasinkangas P."/>
            <person name="Parkhill J."/>
            <person name="Rea M.C."/>
            <person name="O'Sullivan O."/>
            <person name="Ritari J."/>
            <person name="Douillard F.P."/>
            <person name="Paul Ross R."/>
            <person name="Yang R."/>
            <person name="Briner A.E."/>
            <person name="Felis G.E."/>
            <person name="de Vos W.M."/>
            <person name="Barrangou R."/>
            <person name="Klaenhammer T.R."/>
            <person name="Caufield P.W."/>
            <person name="Cui Y."/>
            <person name="Zhang H."/>
            <person name="O'Toole P.W."/>
        </authorList>
    </citation>
    <scope>NUCLEOTIDE SEQUENCE [LARGE SCALE GENOMIC DNA]</scope>
    <source>
        <strain evidence="2 3">DSM 18382</strain>
    </source>
</reference>
<gene>
    <name evidence="2" type="ORF">FD41_GL001995</name>
</gene>
<protein>
    <recommendedName>
        <fullName evidence="1">HTH-type transcriptional regulator Rgg C-terminal domain-containing protein</fullName>
    </recommendedName>
</protein>
<dbReference type="EMBL" id="AZFY01000027">
    <property type="protein sequence ID" value="KRM10965.1"/>
    <property type="molecule type" value="Genomic_DNA"/>
</dbReference>
<dbReference type="OrthoDB" id="2296017at2"/>
<dbReference type="AlphaFoldDB" id="A0A0R1W019"/>
<feature type="domain" description="HTH-type transcriptional regulator Rgg C-terminal" evidence="1">
    <location>
        <begin position="119"/>
        <end position="252"/>
    </location>
</feature>
<accession>A0A0R1W019</accession>
<evidence type="ECO:0000313" key="2">
    <source>
        <dbReference type="EMBL" id="KRM10965.1"/>
    </source>
</evidence>
<evidence type="ECO:0000259" key="1">
    <source>
        <dbReference type="Pfam" id="PF21259"/>
    </source>
</evidence>
<organism evidence="2 3">
    <name type="scientific">Lentilactobacillus farraginis DSM 18382 = JCM 14108</name>
    <dbReference type="NCBI Taxonomy" id="1423743"/>
    <lineage>
        <taxon>Bacteria</taxon>
        <taxon>Bacillati</taxon>
        <taxon>Bacillota</taxon>
        <taxon>Bacilli</taxon>
        <taxon>Lactobacillales</taxon>
        <taxon>Lactobacillaceae</taxon>
        <taxon>Lentilactobacillus</taxon>
    </lineage>
</organism>
<dbReference type="Proteomes" id="UP000051966">
    <property type="component" value="Unassembled WGS sequence"/>
</dbReference>
<name>A0A0R1W019_9LACO</name>
<dbReference type="PATRIC" id="fig|1423743.5.peg.2055"/>
<sequence>MRVLECDFMRQLIGHTFSTLRKRQGIHVKELTAGIISESEYYRFVNGTIDISMVKFLLLLSRLNISFEEFAFLSENIDVSKPLTHFSKGKSVSLNNATNFKLSITFYQSHAQIPPKPVIEKSISYLLDSESWTYDDLLLFSKTIYFFPCKQRLALLQRAIKGFKKYNGFKQNIADYFKFLCQLLLIAWDRKDLKLAKKFMHQLLEMRFHPNDFFELSLQSFFKAVLLYLSEPTDNNRFQIRTIVESFKHLNLLQGESSLLIKASLSYLELSI</sequence>
<dbReference type="InterPro" id="IPR010982">
    <property type="entry name" value="Lambda_DNA-bd_dom_sf"/>
</dbReference>
<keyword evidence="3" id="KW-1185">Reference proteome</keyword>